<dbReference type="Proteomes" id="UP001222027">
    <property type="component" value="Unassembled WGS sequence"/>
</dbReference>
<feature type="compositionally biased region" description="Low complexity" evidence="1">
    <location>
        <begin position="57"/>
        <end position="69"/>
    </location>
</feature>
<dbReference type="EMBL" id="JAQQAF010000009">
    <property type="protein sequence ID" value="KAJ8459446.1"/>
    <property type="molecule type" value="Genomic_DNA"/>
</dbReference>
<comment type="caution">
    <text evidence="2">The sequence shown here is derived from an EMBL/GenBank/DDBJ whole genome shotgun (WGS) entry which is preliminary data.</text>
</comment>
<dbReference type="GO" id="GO:0071763">
    <property type="term" value="P:nuclear membrane organization"/>
    <property type="evidence" value="ECO:0007669"/>
    <property type="project" value="TreeGrafter"/>
</dbReference>
<evidence type="ECO:0000256" key="1">
    <source>
        <dbReference type="SAM" id="MobiDB-lite"/>
    </source>
</evidence>
<dbReference type="PANTHER" id="PTHR33416:SF14">
    <property type="entry name" value="OS06G0658500 PROTEIN"/>
    <property type="match status" value="1"/>
</dbReference>
<accession>A0AAV8P021</accession>
<sequence length="136" mass="14447">MASLFKRRRSRWPVSSPASPGHLAEEPAAQSGDGDGWLSSLVSGAGKLVSAVPGPDSAPSSSSSLYSSEEGTESNSSEEEDTILACEGHKLSKKTKTSKMVNDWLEGSIAIVTEIETKSAIEQLLWIAMTQLPLQK</sequence>
<dbReference type="GO" id="GO:0005635">
    <property type="term" value="C:nuclear envelope"/>
    <property type="evidence" value="ECO:0007669"/>
    <property type="project" value="TreeGrafter"/>
</dbReference>
<evidence type="ECO:0000313" key="2">
    <source>
        <dbReference type="EMBL" id="KAJ8459446.1"/>
    </source>
</evidence>
<proteinExistence type="predicted"/>
<name>A0AAV8P021_ENSVE</name>
<feature type="compositionally biased region" description="Acidic residues" evidence="1">
    <location>
        <begin position="70"/>
        <end position="81"/>
    </location>
</feature>
<organism evidence="2 3">
    <name type="scientific">Ensete ventricosum</name>
    <name type="common">Abyssinian banana</name>
    <name type="synonym">Musa ensete</name>
    <dbReference type="NCBI Taxonomy" id="4639"/>
    <lineage>
        <taxon>Eukaryota</taxon>
        <taxon>Viridiplantae</taxon>
        <taxon>Streptophyta</taxon>
        <taxon>Embryophyta</taxon>
        <taxon>Tracheophyta</taxon>
        <taxon>Spermatophyta</taxon>
        <taxon>Magnoliopsida</taxon>
        <taxon>Liliopsida</taxon>
        <taxon>Zingiberales</taxon>
        <taxon>Musaceae</taxon>
        <taxon>Ensete</taxon>
    </lineage>
</organism>
<evidence type="ECO:0000313" key="3">
    <source>
        <dbReference type="Proteomes" id="UP001222027"/>
    </source>
</evidence>
<feature type="region of interest" description="Disordered" evidence="1">
    <location>
        <begin position="1"/>
        <end position="81"/>
    </location>
</feature>
<protein>
    <submittedName>
        <fullName evidence="2">Uncharacterized protein</fullName>
    </submittedName>
</protein>
<dbReference type="PANTHER" id="PTHR33416">
    <property type="entry name" value="NUCLEAR PORE COMPLEX PROTEIN NUP1"/>
    <property type="match status" value="1"/>
</dbReference>
<reference evidence="2 3" key="1">
    <citation type="submission" date="2022-12" db="EMBL/GenBank/DDBJ databases">
        <title>Chromosome-scale assembly of the Ensete ventricosum genome.</title>
        <authorList>
            <person name="Dussert Y."/>
            <person name="Stocks J."/>
            <person name="Wendawek A."/>
            <person name="Woldeyes F."/>
            <person name="Nichols R.A."/>
            <person name="Borrell J.S."/>
        </authorList>
    </citation>
    <scope>NUCLEOTIDE SEQUENCE [LARGE SCALE GENOMIC DNA]</scope>
    <source>
        <strain evidence="3">cv. Maze</strain>
        <tissue evidence="2">Seeds</tissue>
    </source>
</reference>
<gene>
    <name evidence="2" type="ORF">OPV22_032372</name>
</gene>
<dbReference type="AlphaFoldDB" id="A0AAV8P021"/>
<feature type="compositionally biased region" description="Basic residues" evidence="1">
    <location>
        <begin position="1"/>
        <end position="11"/>
    </location>
</feature>
<keyword evidence="3" id="KW-1185">Reference proteome</keyword>